<keyword evidence="3" id="KW-0722">Serine protease inhibitor</keyword>
<accession>A0A139WD98</accession>
<dbReference type="InParanoid" id="A0A139WD98"/>
<dbReference type="SMART" id="SM00093">
    <property type="entry name" value="SERPIN"/>
    <property type="match status" value="3"/>
</dbReference>
<dbReference type="PANTHER" id="PTHR11461:SF211">
    <property type="entry name" value="GH10112P-RELATED"/>
    <property type="match status" value="1"/>
</dbReference>
<feature type="chain" id="PRO_5007299709" description="Serpin domain-containing protein" evidence="5">
    <location>
        <begin position="19"/>
        <end position="1287"/>
    </location>
</feature>
<dbReference type="CDD" id="cd19955">
    <property type="entry name" value="serpin48-like_insects"/>
    <property type="match status" value="2"/>
</dbReference>
<dbReference type="OMA" id="NSWVEQN"/>
<dbReference type="InterPro" id="IPR042185">
    <property type="entry name" value="Serpin_sf_2"/>
</dbReference>
<dbReference type="PANTHER" id="PTHR11461">
    <property type="entry name" value="SERINE PROTEASE INHIBITOR, SERPIN"/>
    <property type="match status" value="1"/>
</dbReference>
<reference evidence="7 8" key="1">
    <citation type="journal article" date="2008" name="Nature">
        <title>The genome of the model beetle and pest Tribolium castaneum.</title>
        <authorList>
            <consortium name="Tribolium Genome Sequencing Consortium"/>
            <person name="Richards S."/>
            <person name="Gibbs R.A."/>
            <person name="Weinstock G.M."/>
            <person name="Brown S.J."/>
            <person name="Denell R."/>
            <person name="Beeman R.W."/>
            <person name="Gibbs R."/>
            <person name="Beeman R.W."/>
            <person name="Brown S.J."/>
            <person name="Bucher G."/>
            <person name="Friedrich M."/>
            <person name="Grimmelikhuijzen C.J."/>
            <person name="Klingler M."/>
            <person name="Lorenzen M."/>
            <person name="Richards S."/>
            <person name="Roth S."/>
            <person name="Schroder R."/>
            <person name="Tautz D."/>
            <person name="Zdobnov E.M."/>
            <person name="Muzny D."/>
            <person name="Gibbs R.A."/>
            <person name="Weinstock G.M."/>
            <person name="Attaway T."/>
            <person name="Bell S."/>
            <person name="Buhay C.J."/>
            <person name="Chandrabose M.N."/>
            <person name="Chavez D."/>
            <person name="Clerk-Blankenburg K.P."/>
            <person name="Cree A."/>
            <person name="Dao M."/>
            <person name="Davis C."/>
            <person name="Chacko J."/>
            <person name="Dinh H."/>
            <person name="Dugan-Rocha S."/>
            <person name="Fowler G."/>
            <person name="Garner T.T."/>
            <person name="Garnes J."/>
            <person name="Gnirke A."/>
            <person name="Hawes A."/>
            <person name="Hernandez J."/>
            <person name="Hines S."/>
            <person name="Holder M."/>
            <person name="Hume J."/>
            <person name="Jhangiani S.N."/>
            <person name="Joshi V."/>
            <person name="Khan Z.M."/>
            <person name="Jackson L."/>
            <person name="Kovar C."/>
            <person name="Kowis A."/>
            <person name="Lee S."/>
            <person name="Lewis L.R."/>
            <person name="Margolis J."/>
            <person name="Morgan M."/>
            <person name="Nazareth L.V."/>
            <person name="Nguyen N."/>
            <person name="Okwuonu G."/>
            <person name="Parker D."/>
            <person name="Richards S."/>
            <person name="Ruiz S.J."/>
            <person name="Santibanez J."/>
            <person name="Savard J."/>
            <person name="Scherer S.E."/>
            <person name="Schneider B."/>
            <person name="Sodergren E."/>
            <person name="Tautz D."/>
            <person name="Vattahil S."/>
            <person name="Villasana D."/>
            <person name="White C.S."/>
            <person name="Wright R."/>
            <person name="Park Y."/>
            <person name="Beeman R.W."/>
            <person name="Lord J."/>
            <person name="Oppert B."/>
            <person name="Lorenzen M."/>
            <person name="Brown S."/>
            <person name="Wang L."/>
            <person name="Savard J."/>
            <person name="Tautz D."/>
            <person name="Richards S."/>
            <person name="Weinstock G."/>
            <person name="Gibbs R.A."/>
            <person name="Liu Y."/>
            <person name="Worley K."/>
            <person name="Weinstock G."/>
            <person name="Elsik C.G."/>
            <person name="Reese J.T."/>
            <person name="Elhaik E."/>
            <person name="Landan G."/>
            <person name="Graur D."/>
            <person name="Arensburger P."/>
            <person name="Atkinson P."/>
            <person name="Beeman R.W."/>
            <person name="Beidler J."/>
            <person name="Brown S.J."/>
            <person name="Demuth J.P."/>
            <person name="Drury D.W."/>
            <person name="Du Y.Z."/>
            <person name="Fujiwara H."/>
            <person name="Lorenzen M."/>
            <person name="Maselli V."/>
            <person name="Osanai M."/>
            <person name="Park Y."/>
            <person name="Robertson H.M."/>
            <person name="Tu Z."/>
            <person name="Wang J.J."/>
            <person name="Wang S."/>
            <person name="Richards S."/>
            <person name="Song H."/>
            <person name="Zhang L."/>
            <person name="Sodergren E."/>
            <person name="Werner D."/>
            <person name="Stanke M."/>
            <person name="Morgenstern B."/>
            <person name="Solovyev V."/>
            <person name="Kosarev P."/>
            <person name="Brown G."/>
            <person name="Chen H.C."/>
            <person name="Ermolaeva O."/>
            <person name="Hlavina W."/>
            <person name="Kapustin Y."/>
            <person name="Kiryutin B."/>
            <person name="Kitts P."/>
            <person name="Maglott D."/>
            <person name="Pruitt K."/>
            <person name="Sapojnikov V."/>
            <person name="Souvorov A."/>
            <person name="Mackey A.J."/>
            <person name="Waterhouse R.M."/>
            <person name="Wyder S."/>
            <person name="Zdobnov E.M."/>
            <person name="Zdobnov E.M."/>
            <person name="Wyder S."/>
            <person name="Kriventseva E.V."/>
            <person name="Kadowaki T."/>
            <person name="Bork P."/>
            <person name="Aranda M."/>
            <person name="Bao R."/>
            <person name="Beermann A."/>
            <person name="Berns N."/>
            <person name="Bolognesi R."/>
            <person name="Bonneton F."/>
            <person name="Bopp D."/>
            <person name="Brown S.J."/>
            <person name="Bucher G."/>
            <person name="Butts T."/>
            <person name="Chaumot A."/>
            <person name="Denell R.E."/>
            <person name="Ferrier D.E."/>
            <person name="Friedrich M."/>
            <person name="Gordon C.M."/>
            <person name="Jindra M."/>
            <person name="Klingler M."/>
            <person name="Lan Q."/>
            <person name="Lattorff H.M."/>
            <person name="Laudet V."/>
            <person name="von Levetsow C."/>
            <person name="Liu Z."/>
            <person name="Lutz R."/>
            <person name="Lynch J.A."/>
            <person name="da Fonseca R.N."/>
            <person name="Posnien N."/>
            <person name="Reuter R."/>
            <person name="Roth S."/>
            <person name="Savard J."/>
            <person name="Schinko J.B."/>
            <person name="Schmitt C."/>
            <person name="Schoppmeier M."/>
            <person name="Schroder R."/>
            <person name="Shippy T.D."/>
            <person name="Simonnet F."/>
            <person name="Marques-Souza H."/>
            <person name="Tautz D."/>
            <person name="Tomoyasu Y."/>
            <person name="Trauner J."/>
            <person name="Van der Zee M."/>
            <person name="Vervoort M."/>
            <person name="Wittkopp N."/>
            <person name="Wimmer E.A."/>
            <person name="Yang X."/>
            <person name="Jones A.K."/>
            <person name="Sattelle D.B."/>
            <person name="Ebert P.R."/>
            <person name="Nelson D."/>
            <person name="Scott J.G."/>
            <person name="Beeman R.W."/>
            <person name="Muthukrishnan S."/>
            <person name="Kramer K.J."/>
            <person name="Arakane Y."/>
            <person name="Beeman R.W."/>
            <person name="Zhu Q."/>
            <person name="Hogenkamp D."/>
            <person name="Dixit R."/>
            <person name="Oppert B."/>
            <person name="Jiang H."/>
            <person name="Zou Z."/>
            <person name="Marshall J."/>
            <person name="Elpidina E."/>
            <person name="Vinokurov K."/>
            <person name="Oppert C."/>
            <person name="Zou Z."/>
            <person name="Evans J."/>
            <person name="Lu Z."/>
            <person name="Zhao P."/>
            <person name="Sumathipala N."/>
            <person name="Altincicek B."/>
            <person name="Vilcinskas A."/>
            <person name="Williams M."/>
            <person name="Hultmark D."/>
            <person name="Hetru C."/>
            <person name="Jiang H."/>
            <person name="Grimmelikhuijzen C.J."/>
            <person name="Hauser F."/>
            <person name="Cazzamali G."/>
            <person name="Williamson M."/>
            <person name="Park Y."/>
            <person name="Li B."/>
            <person name="Tanaka Y."/>
            <person name="Predel R."/>
            <person name="Neupert S."/>
            <person name="Schachtner J."/>
            <person name="Verleyen P."/>
            <person name="Raible F."/>
            <person name="Bork P."/>
            <person name="Friedrich M."/>
            <person name="Walden K.K."/>
            <person name="Robertson H.M."/>
            <person name="Angeli S."/>
            <person name="Foret S."/>
            <person name="Bucher G."/>
            <person name="Schuetz S."/>
            <person name="Maleszka R."/>
            <person name="Wimmer E.A."/>
            <person name="Beeman R.W."/>
            <person name="Lorenzen M."/>
            <person name="Tomoyasu Y."/>
            <person name="Miller S.C."/>
            <person name="Grossmann D."/>
            <person name="Bucher G."/>
        </authorList>
    </citation>
    <scope>NUCLEOTIDE SEQUENCE [LARGE SCALE GENOMIC DNA]</scope>
    <source>
        <strain evidence="7 8">Georgia GA2</strain>
    </source>
</reference>
<dbReference type="InterPro" id="IPR000215">
    <property type="entry name" value="Serpin_fam"/>
</dbReference>
<evidence type="ECO:0000256" key="3">
    <source>
        <dbReference type="ARBA" id="ARBA00022900"/>
    </source>
</evidence>
<dbReference type="GO" id="GO:0050776">
    <property type="term" value="P:regulation of immune response"/>
    <property type="evidence" value="ECO:0000318"/>
    <property type="project" value="GO_Central"/>
</dbReference>
<dbReference type="PROSITE" id="PS00284">
    <property type="entry name" value="SERPIN"/>
    <property type="match status" value="3"/>
</dbReference>
<dbReference type="EMBL" id="KQ971361">
    <property type="protein sequence ID" value="KYB25825.1"/>
    <property type="molecule type" value="Genomic_DNA"/>
</dbReference>
<proteinExistence type="inferred from homology"/>
<reference evidence="7 8" key="2">
    <citation type="journal article" date="2010" name="Nucleic Acids Res.">
        <title>BeetleBase in 2010: revisions to provide comprehensive genomic information for Tribolium castaneum.</title>
        <authorList>
            <person name="Kim H.S."/>
            <person name="Murphy T."/>
            <person name="Xia J."/>
            <person name="Caragea D."/>
            <person name="Park Y."/>
            <person name="Beeman R.W."/>
            <person name="Lorenzen M.D."/>
            <person name="Butcher S."/>
            <person name="Manak J.R."/>
            <person name="Brown S.J."/>
        </authorList>
    </citation>
    <scope>GENOME REANNOTATION</scope>
    <source>
        <strain evidence="7 8">Georgia GA2</strain>
    </source>
</reference>
<evidence type="ECO:0000256" key="5">
    <source>
        <dbReference type="SAM" id="SignalP"/>
    </source>
</evidence>
<dbReference type="eggNOG" id="KOG2392">
    <property type="taxonomic scope" value="Eukaryota"/>
</dbReference>
<protein>
    <recommendedName>
        <fullName evidence="6">Serpin domain-containing protein</fullName>
    </recommendedName>
</protein>
<comment type="similarity">
    <text evidence="1 4">Belongs to the serpin family.</text>
</comment>
<dbReference type="InterPro" id="IPR042178">
    <property type="entry name" value="Serpin_sf_1"/>
</dbReference>
<dbReference type="InterPro" id="IPR036186">
    <property type="entry name" value="Serpin_sf"/>
</dbReference>
<evidence type="ECO:0000256" key="1">
    <source>
        <dbReference type="ARBA" id="ARBA00009500"/>
    </source>
</evidence>
<sequence length="1287" mass="146117">MNFAPFLIVTLAFAEKNAQQPSTDFCASLYKELANKTGNFIASPFLIESTFAALYLGSGGTTAEEIRTVLHLPQSNEEIEEKFKNLLALFSNQGYNLHIANKFYVKESFLLNPIWQKQVRDFFQIESSIMDFDNKIVMVEKINHWIREQTNNKIDKIVSVEAFRDSPESLILGALYFQADWARQFSTVDTIKAPFYKKPNLPVLVDMMHRKEQVFSIGESDTLDAKFLELPFQSYEASMVLVLPNKIDGLCELEAKIDQVLQFRDFRSMNLNVFVPKFRIESKLDLKEILTNLGLKTVFNDTEAALYGLVTTGPWPYITKATQKTFLEINERGVEAAAGQKLLFGMPRSAISFNHEFKANHPFMFYIKIRNLVVFVGRVVDLTSVDTMYLLGYFNYGQSKQLEAKFLELTFIEQQSSMVIILPDKIDGIQKLETKMDQVFQFREMRNTAVDISLPKFQMDSHFDFIKFLQKLGIKQAFIDGKASFDGTVEADCDLPYITKVTQKTSMEINERGVEATAGQAHAAPPSVAPSYVKFKADHPFIFYIKIKEVVVYVGRPSTDFCASLYKELANKTGNFIVSPFLIESTFAALYLGSGGTTAEEIRTVFHLPQSNEEIEENFKNLLALFNSQGYNLHIANKLYVKESFLLNPIWQKQVRDFFQMESSIMDFDNKIAMVEKINHWIREQTNNKIDKIVSVEAFRDSPESLILGALYFQADWARQFSTMDTIKAPFYKKLNLPVLVDMMRRKEQVFSFGESDTLDAKFLELPFQSYEASMVLVLPNKIDGLCELEAKIDQVLQFRDFRSMNLDVFVPKFRIESKLDLKEILTNLGLKTVFNDTEAALYGVVTTGSWPYITKATQKTFLEINERGVEAAAGQKLLFGMTRSAISFNHEFKANHPFMFYIKIRNLVVFVGRVVDLASVSDEIARQELTTSTNLFSEDLYKTIAKTSAKTFLASPLSTEIALALAQAGCKGETGEEIRSSLLLPTSQSDIESGFSTLLTNYLTRKRLLHTSHIEQNLRPAEFPSEREFQTRRKATAQSMNKWAEKNSRNRIRNIVAPNSLTARTRMVFLNGLYFRANWSKPFQLSLTRKEVFHVNSTTSVPVDMMRQNGAQLYNVFENPALDAQFLELPLQGDEASMVLVLPNSPNGLAILESQIGKVLEPFESNLDYVNLAVPKFRIDTRINLKFVLKNLGVNKAFDLSQADCSGIGGKKGDLVISEIFQKSFIDVGEGGVEASAGTDDDETLVINTTPNFRNFKDFVADHPFLFYVKIKKIIAFVGRVLDPTV</sequence>
<evidence type="ECO:0000259" key="6">
    <source>
        <dbReference type="SMART" id="SM00093"/>
    </source>
</evidence>
<dbReference type="GO" id="GO:0004867">
    <property type="term" value="F:serine-type endopeptidase inhibitor activity"/>
    <property type="evidence" value="ECO:0007669"/>
    <property type="project" value="UniProtKB-KW"/>
</dbReference>
<dbReference type="Gene3D" id="2.30.39.10">
    <property type="entry name" value="Alpha-1-antitrypsin, domain 1"/>
    <property type="match status" value="6"/>
</dbReference>
<dbReference type="FunFam" id="2.30.39.10:FF:000060">
    <property type="entry name" value="Serpin peptidase inhibitor 31"/>
    <property type="match status" value="1"/>
</dbReference>
<dbReference type="InterPro" id="IPR023795">
    <property type="entry name" value="Serpin_CS"/>
</dbReference>
<dbReference type="Gene3D" id="3.30.497.10">
    <property type="entry name" value="Antithrombin, subunit I, domain 2"/>
    <property type="match status" value="3"/>
</dbReference>
<dbReference type="Pfam" id="PF00079">
    <property type="entry name" value="Serpin"/>
    <property type="match status" value="4"/>
</dbReference>
<dbReference type="GO" id="GO:0005615">
    <property type="term" value="C:extracellular space"/>
    <property type="evidence" value="ECO:0000318"/>
    <property type="project" value="GO_Central"/>
</dbReference>
<evidence type="ECO:0000313" key="7">
    <source>
        <dbReference type="EMBL" id="KYB25825.1"/>
    </source>
</evidence>
<keyword evidence="5" id="KW-0732">Signal</keyword>
<evidence type="ECO:0000313" key="8">
    <source>
        <dbReference type="Proteomes" id="UP000007266"/>
    </source>
</evidence>
<keyword evidence="2" id="KW-0646">Protease inhibitor</keyword>
<name>A0A139WD98_TRICA</name>
<dbReference type="SUPFAM" id="SSF56574">
    <property type="entry name" value="Serpins"/>
    <property type="match status" value="4"/>
</dbReference>
<gene>
    <name evidence="7" type="primary">AUGUSTUS-3.0.2_34059</name>
    <name evidence="7" type="ORF">TcasGA2_TC034059</name>
</gene>
<evidence type="ECO:0000256" key="2">
    <source>
        <dbReference type="ARBA" id="ARBA00022690"/>
    </source>
</evidence>
<dbReference type="Proteomes" id="UP000007266">
    <property type="component" value="Linkage group 8"/>
</dbReference>
<dbReference type="InterPro" id="IPR023796">
    <property type="entry name" value="Serpin_dom"/>
</dbReference>
<organism evidence="7 8">
    <name type="scientific">Tribolium castaneum</name>
    <name type="common">Red flour beetle</name>
    <dbReference type="NCBI Taxonomy" id="7070"/>
    <lineage>
        <taxon>Eukaryota</taxon>
        <taxon>Metazoa</taxon>
        <taxon>Ecdysozoa</taxon>
        <taxon>Arthropoda</taxon>
        <taxon>Hexapoda</taxon>
        <taxon>Insecta</taxon>
        <taxon>Pterygota</taxon>
        <taxon>Neoptera</taxon>
        <taxon>Endopterygota</taxon>
        <taxon>Coleoptera</taxon>
        <taxon>Polyphaga</taxon>
        <taxon>Cucujiformia</taxon>
        <taxon>Tenebrionidae</taxon>
        <taxon>Tenebrionidae incertae sedis</taxon>
        <taxon>Tribolium</taxon>
    </lineage>
</organism>
<feature type="domain" description="Serpin" evidence="6">
    <location>
        <begin position="939"/>
        <end position="1285"/>
    </location>
</feature>
<feature type="domain" description="Serpin" evidence="6">
    <location>
        <begin position="27"/>
        <end position="382"/>
    </location>
</feature>
<feature type="signal peptide" evidence="5">
    <location>
        <begin position="1"/>
        <end position="18"/>
    </location>
</feature>
<keyword evidence="8" id="KW-1185">Reference proteome</keyword>
<evidence type="ECO:0000256" key="4">
    <source>
        <dbReference type="RuleBase" id="RU000411"/>
    </source>
</evidence>
<feature type="domain" description="Serpin" evidence="6">
    <location>
        <begin position="563"/>
        <end position="918"/>
    </location>
</feature>